<accession>A0A6S7JXF8</accession>
<dbReference type="EMBL" id="CACRXK020023284">
    <property type="protein sequence ID" value="CAB4037615.1"/>
    <property type="molecule type" value="Genomic_DNA"/>
</dbReference>
<dbReference type="OrthoDB" id="5989194at2759"/>
<evidence type="ECO:0000313" key="1">
    <source>
        <dbReference type="EMBL" id="CAB4037615.1"/>
    </source>
</evidence>
<keyword evidence="2" id="KW-1185">Reference proteome</keyword>
<dbReference type="Proteomes" id="UP001152795">
    <property type="component" value="Unassembled WGS sequence"/>
</dbReference>
<protein>
    <submittedName>
        <fullName evidence="1">Uncharacterized protein</fullName>
    </submittedName>
</protein>
<dbReference type="Pfam" id="PF03564">
    <property type="entry name" value="DUF1759"/>
    <property type="match status" value="1"/>
</dbReference>
<organism evidence="1 2">
    <name type="scientific">Paramuricea clavata</name>
    <name type="common">Red gorgonian</name>
    <name type="synonym">Violescent sea-whip</name>
    <dbReference type="NCBI Taxonomy" id="317549"/>
    <lineage>
        <taxon>Eukaryota</taxon>
        <taxon>Metazoa</taxon>
        <taxon>Cnidaria</taxon>
        <taxon>Anthozoa</taxon>
        <taxon>Octocorallia</taxon>
        <taxon>Malacalcyonacea</taxon>
        <taxon>Plexauridae</taxon>
        <taxon>Paramuricea</taxon>
    </lineage>
</organism>
<name>A0A6S7JXF8_PARCT</name>
<comment type="caution">
    <text evidence="1">The sequence shown here is derived from an EMBL/GenBank/DDBJ whole genome shotgun (WGS) entry which is preliminary data.</text>
</comment>
<sequence>MSMKKQLTEIDSKLETLRLKLKQAEEIIAKRDREAVEQHRITILNLTRAVENLRSSIEELKFSAGESEETVTTWSQEIAQELSYADKSCAKLSKCAKVIDDELKAAEEAKRQETVIGFEKQLIRQKLEAELKQKELSVKSPAAVKLPKLTITKFNGTPLDWVLFEGQFNAMVDSQQVAAITKFSYLKELVVPRIRSALDCLPFTDEELQPVTERDVRKIHKFYEQLLFNVESLRTLGKLETIEGASFHIIIKKLEVLKAELVTHVSGDSRDWSFSELLEALRKWTETNAFIKTEKRNPRRPEISNGSTFHSRDSNVCVYCQSTDHKTTQCNVISSPEG</sequence>
<reference evidence="1" key="1">
    <citation type="submission" date="2020-04" db="EMBL/GenBank/DDBJ databases">
        <authorList>
            <person name="Alioto T."/>
            <person name="Alioto T."/>
            <person name="Gomez Garrido J."/>
        </authorList>
    </citation>
    <scope>NUCLEOTIDE SEQUENCE</scope>
    <source>
        <strain evidence="1">A484AB</strain>
    </source>
</reference>
<evidence type="ECO:0000313" key="2">
    <source>
        <dbReference type="Proteomes" id="UP001152795"/>
    </source>
</evidence>
<proteinExistence type="predicted"/>
<gene>
    <name evidence="1" type="ORF">PACLA_8A065700</name>
</gene>
<dbReference type="InterPro" id="IPR005312">
    <property type="entry name" value="DUF1759"/>
</dbReference>
<dbReference type="AlphaFoldDB" id="A0A6S7JXF8"/>